<gene>
    <name evidence="2" type="ORF">E6C27_scaffold285G001870</name>
</gene>
<sequence length="456" mass="51408">MEDSSEDEREMLLEVRKKSFVPRGPTTMFELASVRNSGQKLPIQFNEHGQPVGATSKKMQSYIGVCVRQQIPITYNSWKEVSNELKDKIYDCISDELVATHKNEDILTDALGSKEHGGCVRGVGGFVSQSQYFNTVKGKEKMITPQVEICHKEEDDSRCKSDKKRSNRSRSSIESINIDLDADEDTPSNKGVEGTPCQLPIGSINNIVVVAMIIDDNIGCPNVKVLVDVVTGENLTIPNPEHSTRKDVVYSSNYTDVNETIKLLNRHVVKNMKDVDMIRIPMNELIFGSDKFVYLAREDLLHYCDMVEIGYMCILVYITVEDMTSETRSTTLSINSKMKNCKGCGYYVHKYIHEIVHNSSTSITSLGRTLKVLELNPFLSVHVHFQWFLTPDERSPLIESIGHLLDRFGLHLSSPSNELASRPIPWKNLSGSMPGVWVEFIGVRAPKIERLMTNTK</sequence>
<dbReference type="PANTHER" id="PTHR33018">
    <property type="entry name" value="OS10G0338966 PROTEIN-RELATED"/>
    <property type="match status" value="1"/>
</dbReference>
<dbReference type="PANTHER" id="PTHR33018:SF37">
    <property type="entry name" value="TRANSPOSASE TNP1_EN_SPM-LIKE DOMAIN-CONTAINING PROTEIN"/>
    <property type="match status" value="1"/>
</dbReference>
<comment type="caution">
    <text evidence="2">The sequence shown here is derived from an EMBL/GenBank/DDBJ whole genome shotgun (WGS) entry which is preliminary data.</text>
</comment>
<dbReference type="EMBL" id="SSTE01019907">
    <property type="protein sequence ID" value="KAA0035525.1"/>
    <property type="molecule type" value="Genomic_DNA"/>
</dbReference>
<accession>A0A5A7T267</accession>
<dbReference type="AlphaFoldDB" id="A0A5A7T267"/>
<reference evidence="2 3" key="1">
    <citation type="submission" date="2019-08" db="EMBL/GenBank/DDBJ databases">
        <title>Draft genome sequences of two oriental melons (Cucumis melo L. var makuwa).</title>
        <authorList>
            <person name="Kwon S.-Y."/>
        </authorList>
    </citation>
    <scope>NUCLEOTIDE SEQUENCE [LARGE SCALE GENOMIC DNA]</scope>
    <source>
        <strain evidence="3">cv. SW 3</strain>
        <tissue evidence="2">Leaf</tissue>
    </source>
</reference>
<organism evidence="2 3">
    <name type="scientific">Cucumis melo var. makuwa</name>
    <name type="common">Oriental melon</name>
    <dbReference type="NCBI Taxonomy" id="1194695"/>
    <lineage>
        <taxon>Eukaryota</taxon>
        <taxon>Viridiplantae</taxon>
        <taxon>Streptophyta</taxon>
        <taxon>Embryophyta</taxon>
        <taxon>Tracheophyta</taxon>
        <taxon>Spermatophyta</taxon>
        <taxon>Magnoliopsida</taxon>
        <taxon>eudicotyledons</taxon>
        <taxon>Gunneridae</taxon>
        <taxon>Pentapetalae</taxon>
        <taxon>rosids</taxon>
        <taxon>fabids</taxon>
        <taxon>Cucurbitales</taxon>
        <taxon>Cucurbitaceae</taxon>
        <taxon>Benincaseae</taxon>
        <taxon>Cucumis</taxon>
    </lineage>
</organism>
<evidence type="ECO:0000256" key="1">
    <source>
        <dbReference type="SAM" id="MobiDB-lite"/>
    </source>
</evidence>
<feature type="compositionally biased region" description="Low complexity" evidence="1">
    <location>
        <begin position="169"/>
        <end position="179"/>
    </location>
</feature>
<evidence type="ECO:0000313" key="3">
    <source>
        <dbReference type="Proteomes" id="UP000321393"/>
    </source>
</evidence>
<evidence type="ECO:0000313" key="2">
    <source>
        <dbReference type="EMBL" id="KAA0035525.1"/>
    </source>
</evidence>
<protein>
    <submittedName>
        <fullName evidence="2">Transposase</fullName>
    </submittedName>
</protein>
<feature type="region of interest" description="Disordered" evidence="1">
    <location>
        <begin position="154"/>
        <end position="194"/>
    </location>
</feature>
<proteinExistence type="predicted"/>
<name>A0A5A7T267_CUCMM</name>
<dbReference type="Proteomes" id="UP000321393">
    <property type="component" value="Unassembled WGS sequence"/>
</dbReference>
<dbReference type="OrthoDB" id="1869436at2759"/>